<evidence type="ECO:0000256" key="1">
    <source>
        <dbReference type="SAM" id="Phobius"/>
    </source>
</evidence>
<organism evidence="2 3">
    <name type="scientific">Paraburkholderia eburnea</name>
    <dbReference type="NCBI Taxonomy" id="1189126"/>
    <lineage>
        <taxon>Bacteria</taxon>
        <taxon>Pseudomonadati</taxon>
        <taxon>Pseudomonadota</taxon>
        <taxon>Betaproteobacteria</taxon>
        <taxon>Burkholderiales</taxon>
        <taxon>Burkholderiaceae</taxon>
        <taxon>Paraburkholderia</taxon>
    </lineage>
</organism>
<feature type="transmembrane region" description="Helical" evidence="1">
    <location>
        <begin position="131"/>
        <end position="149"/>
    </location>
</feature>
<keyword evidence="1" id="KW-0812">Transmembrane</keyword>
<reference evidence="2 3" key="1">
    <citation type="submission" date="2018-01" db="EMBL/GenBank/DDBJ databases">
        <title>Genomic Encyclopedia of Type Strains, Phase III (KMG-III): the genomes of soil and plant-associated and newly described type strains.</title>
        <authorList>
            <person name="Whitman W."/>
        </authorList>
    </citation>
    <scope>NUCLEOTIDE SEQUENCE [LARGE SCALE GENOMIC DNA]</scope>
    <source>
        <strain evidence="2 3">JCM 18070</strain>
    </source>
</reference>
<keyword evidence="1" id="KW-1133">Transmembrane helix</keyword>
<feature type="transmembrane region" description="Helical" evidence="1">
    <location>
        <begin position="64"/>
        <end position="82"/>
    </location>
</feature>
<evidence type="ECO:0008006" key="4">
    <source>
        <dbReference type="Google" id="ProtNLM"/>
    </source>
</evidence>
<dbReference type="Proteomes" id="UP000237381">
    <property type="component" value="Unassembled WGS sequence"/>
</dbReference>
<keyword evidence="1" id="KW-0472">Membrane</keyword>
<evidence type="ECO:0000313" key="3">
    <source>
        <dbReference type="Proteomes" id="UP000237381"/>
    </source>
</evidence>
<keyword evidence="3" id="KW-1185">Reference proteome</keyword>
<proteinExistence type="predicted"/>
<dbReference type="AlphaFoldDB" id="A0A2S4M436"/>
<evidence type="ECO:0000313" key="2">
    <source>
        <dbReference type="EMBL" id="POR49405.1"/>
    </source>
</evidence>
<comment type="caution">
    <text evidence="2">The sequence shown here is derived from an EMBL/GenBank/DDBJ whole genome shotgun (WGS) entry which is preliminary data.</text>
</comment>
<sequence>MGHACRAAQLSPVLMQKIILPFVSGFLASLFFREATLALLHAAQVIDAAGFSTDPFAPLGLPEFLVNAIWSALWAILMTWLLRVSPSRPAPWVQAFVFGGVVLTAAMVFVIDPLRGIWPSGNMLPRLAMGFASNAVWGWGALVFMRAFMSETDED</sequence>
<feature type="transmembrane region" description="Helical" evidence="1">
    <location>
        <begin position="89"/>
        <end position="111"/>
    </location>
</feature>
<accession>A0A2S4M436</accession>
<protein>
    <recommendedName>
        <fullName evidence="4">Transmembrane protein</fullName>
    </recommendedName>
</protein>
<dbReference type="EMBL" id="PQGA01000011">
    <property type="protein sequence ID" value="POR49405.1"/>
    <property type="molecule type" value="Genomic_DNA"/>
</dbReference>
<gene>
    <name evidence="2" type="ORF">B0G62_11172</name>
</gene>
<name>A0A2S4M436_9BURK</name>